<feature type="region of interest" description="Disordered" evidence="1">
    <location>
        <begin position="67"/>
        <end position="86"/>
    </location>
</feature>
<sequence>MMSNQLEAIAEAIALDQSVSDAEINFAISRLEQSIEAIQRYRSPGFFRAVRVKQALEYAIRIRRTPAGDDNRRIRNSSAAPRNVSS</sequence>
<evidence type="ECO:0000313" key="2">
    <source>
        <dbReference type="EMBL" id="WEX80509.1"/>
    </source>
</evidence>
<evidence type="ECO:0000256" key="1">
    <source>
        <dbReference type="SAM" id="MobiDB-lite"/>
    </source>
</evidence>
<reference evidence="2 3" key="1">
    <citation type="submission" date="2023-03" db="EMBL/GenBank/DDBJ databases">
        <authorList>
            <person name="Kaur S."/>
            <person name="Espinosa-Saiz D."/>
            <person name="Velazquez E."/>
            <person name="Menendez E."/>
            <person name="diCenzo G.C."/>
        </authorList>
    </citation>
    <scope>NUCLEOTIDE SEQUENCE [LARGE SCALE GENOMIC DNA]</scope>
    <source>
        <strain evidence="2 3">LMG 27395</strain>
    </source>
</reference>
<dbReference type="Proteomes" id="UP001235547">
    <property type="component" value="Chromosome 2"/>
</dbReference>
<protein>
    <submittedName>
        <fullName evidence="2">Uncharacterized protein</fullName>
    </submittedName>
</protein>
<accession>A0ABY8CPC4</accession>
<keyword evidence="3" id="KW-1185">Reference proteome</keyword>
<proteinExistence type="predicted"/>
<dbReference type="EMBL" id="CP120370">
    <property type="protein sequence ID" value="WEX80509.1"/>
    <property type="molecule type" value="Genomic_DNA"/>
</dbReference>
<organism evidence="2 3">
    <name type="scientific">Sinorhizobium numidicum</name>
    <dbReference type="NCBI Taxonomy" id="680248"/>
    <lineage>
        <taxon>Bacteria</taxon>
        <taxon>Pseudomonadati</taxon>
        <taxon>Pseudomonadota</taxon>
        <taxon>Alphaproteobacteria</taxon>
        <taxon>Hyphomicrobiales</taxon>
        <taxon>Rhizobiaceae</taxon>
        <taxon>Sinorhizobium/Ensifer group</taxon>
        <taxon>Sinorhizobium</taxon>
    </lineage>
</organism>
<feature type="compositionally biased region" description="Polar residues" evidence="1">
    <location>
        <begin position="76"/>
        <end position="86"/>
    </location>
</feature>
<evidence type="ECO:0000313" key="3">
    <source>
        <dbReference type="Proteomes" id="UP001235547"/>
    </source>
</evidence>
<gene>
    <name evidence="2" type="ORF">PYH38_001955</name>
</gene>
<dbReference type="RefSeq" id="WP_280731225.1">
    <property type="nucleotide sequence ID" value="NZ_CP120367.1"/>
</dbReference>
<name>A0ABY8CPC4_9HYPH</name>